<dbReference type="EMBL" id="OX596106">
    <property type="protein sequence ID" value="CAN0178133.1"/>
    <property type="molecule type" value="Genomic_DNA"/>
</dbReference>
<proteinExistence type="predicted"/>
<evidence type="ECO:0000313" key="1">
    <source>
        <dbReference type="EMBL" id="CAN0178133.1"/>
    </source>
</evidence>
<reference evidence="1" key="1">
    <citation type="submission" date="2023-05" db="EMBL/GenBank/DDBJ databases">
        <authorList>
            <consortium name="ELIXIR-Norway"/>
        </authorList>
    </citation>
    <scope>NUCLEOTIDE SEQUENCE</scope>
</reference>
<protein>
    <submittedName>
        <fullName evidence="1">Uncharacterized protein</fullName>
    </submittedName>
</protein>
<accession>A0AC59Z2L9</accession>
<reference evidence="1" key="2">
    <citation type="submission" date="2025-03" db="EMBL/GenBank/DDBJ databases">
        <authorList>
            <consortium name="ELIXIR-Norway"/>
            <consortium name="Elixir Norway"/>
        </authorList>
    </citation>
    <scope>NUCLEOTIDE SEQUENCE</scope>
</reference>
<sequence>MSIVSVMPSSHLILCRPLLLLPPVPPSIRVFSKPVIRCARTIEPPSARQGLQLRKHLLAPELSNKRGQSSEKPARHSGEAAPTAARENLRGHEDPGQPQCK</sequence>
<organism evidence="1 2">
    <name type="scientific">Rangifer tarandus platyrhynchus</name>
    <name type="common">Svalbard reindeer</name>
    <dbReference type="NCBI Taxonomy" id="3082113"/>
    <lineage>
        <taxon>Eukaryota</taxon>
        <taxon>Metazoa</taxon>
        <taxon>Chordata</taxon>
        <taxon>Craniata</taxon>
        <taxon>Vertebrata</taxon>
        <taxon>Euteleostomi</taxon>
        <taxon>Mammalia</taxon>
        <taxon>Eutheria</taxon>
        <taxon>Laurasiatheria</taxon>
        <taxon>Artiodactyla</taxon>
        <taxon>Ruminantia</taxon>
        <taxon>Pecora</taxon>
        <taxon>Cervidae</taxon>
        <taxon>Odocoileinae</taxon>
        <taxon>Rangifer</taxon>
    </lineage>
</organism>
<gene>
    <name evidence="1" type="ORF">MRATA1EN22A_LOCUS13224</name>
</gene>
<dbReference type="Proteomes" id="UP001162501">
    <property type="component" value="Chromosome 22"/>
</dbReference>
<evidence type="ECO:0000313" key="2">
    <source>
        <dbReference type="Proteomes" id="UP001162501"/>
    </source>
</evidence>
<name>A0AC59Z2L9_RANTA</name>